<evidence type="ECO:0000313" key="4">
    <source>
        <dbReference type="Proteomes" id="UP000834106"/>
    </source>
</evidence>
<sequence length="106" mass="11589">MSHTPISKPVNPKSSFSAPPLPPFPSPFTSRAKPSPDRGSDKKKSPAEKSFLDESSLKNPDLNLFLLKVLLKLSTVVLMCVILIAFLVVIMAIATSKLFHNEMPVD</sequence>
<accession>A0AAD2DRP3</accession>
<evidence type="ECO:0000256" key="2">
    <source>
        <dbReference type="SAM" id="Phobius"/>
    </source>
</evidence>
<feature type="region of interest" description="Disordered" evidence="1">
    <location>
        <begin position="1"/>
        <end position="52"/>
    </location>
</feature>
<evidence type="ECO:0000256" key="1">
    <source>
        <dbReference type="SAM" id="MobiDB-lite"/>
    </source>
</evidence>
<dbReference type="AlphaFoldDB" id="A0AAD2DRP3"/>
<feature type="transmembrane region" description="Helical" evidence="2">
    <location>
        <begin position="69"/>
        <end position="94"/>
    </location>
</feature>
<feature type="compositionally biased region" description="Basic and acidic residues" evidence="1">
    <location>
        <begin position="34"/>
        <end position="52"/>
    </location>
</feature>
<keyword evidence="2" id="KW-1133">Transmembrane helix</keyword>
<gene>
    <name evidence="3" type="ORF">FPE_LOCUS8840</name>
</gene>
<evidence type="ECO:0000313" key="3">
    <source>
        <dbReference type="EMBL" id="CAI9761410.1"/>
    </source>
</evidence>
<organism evidence="3 4">
    <name type="scientific">Fraxinus pennsylvanica</name>
    <dbReference type="NCBI Taxonomy" id="56036"/>
    <lineage>
        <taxon>Eukaryota</taxon>
        <taxon>Viridiplantae</taxon>
        <taxon>Streptophyta</taxon>
        <taxon>Embryophyta</taxon>
        <taxon>Tracheophyta</taxon>
        <taxon>Spermatophyta</taxon>
        <taxon>Magnoliopsida</taxon>
        <taxon>eudicotyledons</taxon>
        <taxon>Gunneridae</taxon>
        <taxon>Pentapetalae</taxon>
        <taxon>asterids</taxon>
        <taxon>lamiids</taxon>
        <taxon>Lamiales</taxon>
        <taxon>Oleaceae</taxon>
        <taxon>Oleeae</taxon>
        <taxon>Fraxinus</taxon>
    </lineage>
</organism>
<name>A0AAD2DRP3_9LAMI</name>
<proteinExistence type="predicted"/>
<reference evidence="3" key="1">
    <citation type="submission" date="2023-05" db="EMBL/GenBank/DDBJ databases">
        <authorList>
            <person name="Huff M."/>
        </authorList>
    </citation>
    <scope>NUCLEOTIDE SEQUENCE</scope>
</reference>
<keyword evidence="2" id="KW-0812">Transmembrane</keyword>
<protein>
    <submittedName>
        <fullName evidence="3">Uncharacterized protein</fullName>
    </submittedName>
</protein>
<keyword evidence="2" id="KW-0472">Membrane</keyword>
<dbReference type="EMBL" id="OU503040">
    <property type="protein sequence ID" value="CAI9761410.1"/>
    <property type="molecule type" value="Genomic_DNA"/>
</dbReference>
<keyword evidence="4" id="KW-1185">Reference proteome</keyword>
<dbReference type="Proteomes" id="UP000834106">
    <property type="component" value="Chromosome 5"/>
</dbReference>